<dbReference type="UniPathway" id="UPA00142">
    <property type="reaction ID" value="UER00210"/>
</dbReference>
<dbReference type="InterPro" id="IPR037013">
    <property type="entry name" value="GSH-S_sub-bd_sf"/>
</dbReference>
<feature type="binding site" evidence="10">
    <location>
        <begin position="457"/>
        <end position="460"/>
    </location>
    <ligand>
        <name>ATP</name>
        <dbReference type="ChEBI" id="CHEBI:30616"/>
    </ligand>
</feature>
<dbReference type="Gene3D" id="3.30.470.20">
    <property type="entry name" value="ATP-grasp fold, B domain"/>
    <property type="match status" value="1"/>
</dbReference>
<accession>A0A2V2X739</accession>
<dbReference type="VEuPathDB" id="TriTrypDB:TcCL_NonESM03579"/>
<evidence type="ECO:0000256" key="7">
    <source>
        <dbReference type="ARBA" id="ARBA00022840"/>
    </source>
</evidence>
<evidence type="ECO:0000259" key="12">
    <source>
        <dbReference type="Pfam" id="PF03199"/>
    </source>
</evidence>
<dbReference type="EC" id="6.3.2.3" evidence="9"/>
<dbReference type="GO" id="GO:0043295">
    <property type="term" value="F:glutathione binding"/>
    <property type="evidence" value="ECO:0007669"/>
    <property type="project" value="UniProtKB-UniRule"/>
</dbReference>
<dbReference type="GO" id="GO:0000287">
    <property type="term" value="F:magnesium ion binding"/>
    <property type="evidence" value="ECO:0007669"/>
    <property type="project" value="UniProtKB-UniRule"/>
</dbReference>
<evidence type="ECO:0000256" key="3">
    <source>
        <dbReference type="ARBA" id="ARBA00022598"/>
    </source>
</evidence>
<dbReference type="Pfam" id="PF03199">
    <property type="entry name" value="GSH_synthase"/>
    <property type="match status" value="1"/>
</dbReference>
<evidence type="ECO:0000256" key="2">
    <source>
        <dbReference type="ARBA" id="ARBA00010385"/>
    </source>
</evidence>
<feature type="domain" description="Glutathione synthase substrate-binding" evidence="12">
    <location>
        <begin position="245"/>
        <end position="348"/>
    </location>
</feature>
<keyword evidence="5 9" id="KW-0479">Metal-binding</keyword>
<dbReference type="SMR" id="A0A2V2X739"/>
<dbReference type="Gene3D" id="1.10.1080.10">
    <property type="entry name" value="Glutathione Synthetase, Chain A, domain 3"/>
    <property type="match status" value="2"/>
</dbReference>
<proteinExistence type="inferred from homology"/>
<feature type="binding site" evidence="10">
    <location>
        <position position="260"/>
    </location>
    <ligand>
        <name>substrate</name>
    </ligand>
</feature>
<dbReference type="Gene3D" id="3.40.50.1760">
    <property type="entry name" value="Glutathione synthase, substrate-binding domain superfamily, eukaryotic"/>
    <property type="match status" value="1"/>
</dbReference>
<evidence type="ECO:0000256" key="5">
    <source>
        <dbReference type="ARBA" id="ARBA00022723"/>
    </source>
</evidence>
<dbReference type="Pfam" id="PF03917">
    <property type="entry name" value="GSH_synth_ATP"/>
    <property type="match status" value="1"/>
</dbReference>
<dbReference type="VEuPathDB" id="TriTrypDB:TcCLB.506659.30"/>
<evidence type="ECO:0000256" key="1">
    <source>
        <dbReference type="ARBA" id="ARBA00004965"/>
    </source>
</evidence>
<feature type="binding site" evidence="10">
    <location>
        <position position="519"/>
    </location>
    <ligand>
        <name>ATP</name>
        <dbReference type="ChEBI" id="CHEBI:30616"/>
    </ligand>
</feature>
<dbReference type="OrthoDB" id="2020073at2759"/>
<dbReference type="InterPro" id="IPR016185">
    <property type="entry name" value="PreATP-grasp_dom_sf"/>
</dbReference>
<dbReference type="VEuPathDB" id="TriTrypDB:TCDM_05422"/>
<organism evidence="13 14">
    <name type="scientific">Trypanosoma cruzi</name>
    <dbReference type="NCBI Taxonomy" id="5693"/>
    <lineage>
        <taxon>Eukaryota</taxon>
        <taxon>Discoba</taxon>
        <taxon>Euglenozoa</taxon>
        <taxon>Kinetoplastea</taxon>
        <taxon>Metakinetoplastina</taxon>
        <taxon>Trypanosomatida</taxon>
        <taxon>Trypanosomatidae</taxon>
        <taxon>Trypanosoma</taxon>
        <taxon>Schizotrypanum</taxon>
    </lineage>
</organism>
<dbReference type="VEuPathDB" id="TriTrypDB:TcG_05033"/>
<dbReference type="VEuPathDB" id="TriTrypDB:C3747_35g55"/>
<comment type="cofactor">
    <cofactor evidence="9 11">
        <name>Mg(2+)</name>
        <dbReference type="ChEBI" id="CHEBI:18420"/>
    </cofactor>
    <text evidence="9 11">Binds 1 Mg(2+) ion per subunit.</text>
</comment>
<reference evidence="13 14" key="1">
    <citation type="journal article" date="2018" name="Microb. Genom.">
        <title>Expanding an expanded genome: long-read sequencing of Trypanosoma cruzi.</title>
        <authorList>
            <person name="Berna L."/>
            <person name="Rodriguez M."/>
            <person name="Chiribao M.L."/>
            <person name="Parodi-Talice A."/>
            <person name="Pita S."/>
            <person name="Rijo G."/>
            <person name="Alvarez-Valin F."/>
            <person name="Robello C."/>
        </authorList>
    </citation>
    <scope>NUCLEOTIDE SEQUENCE [LARGE SCALE GENOMIC DNA]</scope>
    <source>
        <strain evidence="13 14">TCC</strain>
    </source>
</reference>
<dbReference type="VEuPathDB" id="TriTrypDB:C4B63_52g42"/>
<keyword evidence="7 9" id="KW-0067">ATP-binding</keyword>
<dbReference type="AlphaFoldDB" id="A0A2V2X739"/>
<dbReference type="PANTHER" id="PTHR11130:SF0">
    <property type="entry name" value="GLUTATHIONE SYNTHETASE"/>
    <property type="match status" value="1"/>
</dbReference>
<dbReference type="GO" id="GO:0004363">
    <property type="term" value="F:glutathione synthase activity"/>
    <property type="evidence" value="ECO:0007669"/>
    <property type="project" value="UniProtKB-UniRule"/>
</dbReference>
<feature type="binding site" evidence="10">
    <location>
        <position position="485"/>
    </location>
    <ligand>
        <name>ATP</name>
        <dbReference type="ChEBI" id="CHEBI:30616"/>
    </ligand>
</feature>
<keyword evidence="8 9" id="KW-0460">Magnesium</keyword>
<sequence>MELLGDAEQLVAKCMMLGLTIQMAGHEDATTHLAVTLQPTTMRRGEFDVLCRRQLLWNEAVNNTARNFQFLLDALRETAASDTEFTGKLVNILRDVYLGTSPYQPLMLGIFRTDYMHDGAAAAAASTVAETMEEDAAAWKNVEINTISSSFAGLSPLVSDFHRQIAMYQRALGGGSAKNTADDHQNNEAMPNLDNAGVLERSTAGKIVPEALAAAVAAWSSQQNFEAFRDAYGKEQQHCRLLDPIVLFIIQENERNTADQFALIFELLESHGIPSLRRTLRELQVSMKLHPVPNGPPLAIVDGRYPVAVAYFRSTYVPADFPTKASWDTRLAVEQSSAIKCPSIPYHLLTFKKLQQLFCDVGNVLTPIAFCGDAVRALQLQTHFVPQYSLNPAEVGEDAVQRVIDDALQHPARYVLKPQLEGGGNLIAGQAMQEVLRKKELTDPLLYNKVRREYILMSRIEFPVRSGAFLVNGKVVQLEKNICSELGIYGVILSDAGGCLLQNACAGYVVRSKPADVDDGGVMAGVAALDSLALV</sequence>
<dbReference type="InterPro" id="IPR004887">
    <property type="entry name" value="GSH_synth_subst-bd"/>
</dbReference>
<feature type="binding site" evidence="11">
    <location>
        <position position="421"/>
    </location>
    <ligand>
        <name>Mg(2+)</name>
        <dbReference type="ChEBI" id="CHEBI:18420"/>
    </ligand>
</feature>
<evidence type="ECO:0000256" key="6">
    <source>
        <dbReference type="ARBA" id="ARBA00022741"/>
    </source>
</evidence>
<dbReference type="GO" id="GO:0005829">
    <property type="term" value="C:cytosol"/>
    <property type="evidence" value="ECO:0007669"/>
    <property type="project" value="TreeGrafter"/>
</dbReference>
<keyword evidence="4 9" id="KW-0317">Glutathione biosynthesis</keyword>
<dbReference type="InterPro" id="IPR005615">
    <property type="entry name" value="Glutathione_synthase"/>
</dbReference>
<dbReference type="PANTHER" id="PTHR11130">
    <property type="entry name" value="GLUTATHIONE SYNTHETASE"/>
    <property type="match status" value="1"/>
</dbReference>
<dbReference type="PIRSF" id="PIRSF001558">
    <property type="entry name" value="GSHase"/>
    <property type="match status" value="1"/>
</dbReference>
<evidence type="ECO:0000256" key="10">
    <source>
        <dbReference type="PIRSR" id="PIRSR001558-1"/>
    </source>
</evidence>
<dbReference type="SUPFAM" id="SSF56059">
    <property type="entry name" value="Glutathione synthetase ATP-binding domain-like"/>
    <property type="match status" value="1"/>
</dbReference>
<dbReference type="InterPro" id="IPR014042">
    <property type="entry name" value="Glutathione_synthase_a-hlx"/>
</dbReference>
<comment type="pathway">
    <text evidence="1 9">Sulfur metabolism; glutathione biosynthesis; glutathione from L-cysteine and L-glutamate: step 2/2.</text>
</comment>
<keyword evidence="3 9" id="KW-0436">Ligase</keyword>
<dbReference type="VEuPathDB" id="TriTrypDB:Tc_MARK_8351"/>
<comment type="caution">
    <text evidence="13">The sequence shown here is derived from an EMBL/GenBank/DDBJ whole genome shotgun (WGS) entry which is preliminary data.</text>
</comment>
<feature type="binding site" evidence="10">
    <location>
        <position position="511"/>
    </location>
    <ligand>
        <name>substrate</name>
    </ligand>
</feature>
<keyword evidence="6 9" id="KW-0547">Nucleotide-binding</keyword>
<comment type="similarity">
    <text evidence="2 9">Belongs to the eukaryotic GSH synthase family.</text>
</comment>
<evidence type="ECO:0000256" key="11">
    <source>
        <dbReference type="PIRSR" id="PIRSR001558-2"/>
    </source>
</evidence>
<evidence type="ECO:0000256" key="4">
    <source>
        <dbReference type="ARBA" id="ARBA00022684"/>
    </source>
</evidence>
<evidence type="ECO:0000256" key="8">
    <source>
        <dbReference type="ARBA" id="ARBA00022842"/>
    </source>
</evidence>
<comment type="catalytic activity">
    <reaction evidence="9">
        <text>gamma-L-glutamyl-L-cysteine + glycine + ATP = glutathione + ADP + phosphate + H(+)</text>
        <dbReference type="Rhea" id="RHEA:13557"/>
        <dbReference type="ChEBI" id="CHEBI:15378"/>
        <dbReference type="ChEBI" id="CHEBI:30616"/>
        <dbReference type="ChEBI" id="CHEBI:43474"/>
        <dbReference type="ChEBI" id="CHEBI:57305"/>
        <dbReference type="ChEBI" id="CHEBI:57925"/>
        <dbReference type="ChEBI" id="CHEBI:58173"/>
        <dbReference type="ChEBI" id="CHEBI:456216"/>
        <dbReference type="EC" id="6.3.2.3"/>
    </reaction>
</comment>
<feature type="binding site" evidence="10">
    <location>
        <position position="513"/>
    </location>
    <ligand>
        <name>ATP</name>
        <dbReference type="ChEBI" id="CHEBI:30616"/>
    </ligand>
</feature>
<gene>
    <name evidence="13" type="ORF">C3747_35g55</name>
</gene>
<dbReference type="VEuPathDB" id="TriTrypDB:TCSYLVIO_010478"/>
<dbReference type="VEuPathDB" id="TriTrypDB:BCY84_10247"/>
<evidence type="ECO:0000313" key="13">
    <source>
        <dbReference type="EMBL" id="PWV14514.1"/>
    </source>
</evidence>
<dbReference type="EMBL" id="PRFC01000035">
    <property type="protein sequence ID" value="PWV14514.1"/>
    <property type="molecule type" value="Genomic_DNA"/>
</dbReference>
<dbReference type="VEuPathDB" id="TriTrypDB:ECC02_005028"/>
<dbReference type="VEuPathDB" id="TriTrypDB:TcBrA4_0133510"/>
<dbReference type="GO" id="GO:0005524">
    <property type="term" value="F:ATP binding"/>
    <property type="evidence" value="ECO:0007669"/>
    <property type="project" value="UniProtKB-UniRule"/>
</dbReference>
<dbReference type="SUPFAM" id="SSF52440">
    <property type="entry name" value="PreATP-grasp domain"/>
    <property type="match status" value="1"/>
</dbReference>
<protein>
    <recommendedName>
        <fullName evidence="9">Glutathione synthetase</fullName>
        <shortName evidence="9">GSH-S</shortName>
        <ecNumber evidence="9">6.3.2.3</ecNumber>
    </recommendedName>
</protein>
<dbReference type="OMA" id="FEAHKNM"/>
<dbReference type="Proteomes" id="UP000246078">
    <property type="component" value="Unassembled WGS sequence"/>
</dbReference>
<dbReference type="VEuPathDB" id="TriTrypDB:TcCLB.508865.10"/>
<evidence type="ECO:0000256" key="9">
    <source>
        <dbReference type="PIRNR" id="PIRNR001558"/>
    </source>
</evidence>
<feature type="binding site" evidence="10">
    <location>
        <position position="352"/>
    </location>
    <ligand>
        <name>ATP</name>
        <dbReference type="ChEBI" id="CHEBI:30616"/>
    </ligand>
</feature>
<name>A0A2V2X739_TRYCR</name>
<evidence type="ECO:0000313" key="14">
    <source>
        <dbReference type="Proteomes" id="UP000246078"/>
    </source>
</evidence>